<dbReference type="Gene3D" id="2.60.40.3110">
    <property type="match status" value="1"/>
</dbReference>
<dbReference type="GO" id="GO:0009297">
    <property type="term" value="P:pilus assembly"/>
    <property type="evidence" value="ECO:0007669"/>
    <property type="project" value="InterPro"/>
</dbReference>
<dbReference type="Proteomes" id="UP000661163">
    <property type="component" value="Unassembled WGS sequence"/>
</dbReference>
<dbReference type="PANTHER" id="PTHR30451:SF5">
    <property type="entry name" value="SLR0019 PROTEIN"/>
    <property type="match status" value="1"/>
</dbReference>
<dbReference type="GO" id="GO:0009279">
    <property type="term" value="C:cell outer membrane"/>
    <property type="evidence" value="ECO:0007669"/>
    <property type="project" value="TreeGrafter"/>
</dbReference>
<dbReference type="InterPro" id="IPR042186">
    <property type="entry name" value="FimD_plug_dom"/>
</dbReference>
<dbReference type="PANTHER" id="PTHR30451">
    <property type="entry name" value="OUTER MEMBRANE USHER PROTEIN"/>
    <property type="match status" value="1"/>
</dbReference>
<feature type="region of interest" description="Disordered" evidence="1">
    <location>
        <begin position="1"/>
        <end position="22"/>
    </location>
</feature>
<gene>
    <name evidence="2" type="ORF">GR217_32905</name>
</gene>
<evidence type="ECO:0000313" key="2">
    <source>
        <dbReference type="EMBL" id="NEI52422.1"/>
    </source>
</evidence>
<accession>A0AAE5C5Y8</accession>
<dbReference type="AlphaFoldDB" id="A0AAE5C5Y8"/>
<sequence length="783" mass="84329">MSSLKAQEVPNEPTTTEIGETSADVRDLQLEVFINDESMKMLGAFRMEPDGSLAATAGELHQVGIKPPASASDKDLVELDDLSDLSYQVDVQAQRLYVTTTDDGRAARTIDVAEKQKSEVPEVQSAYGGALNYSLYATANTPFENDVDLFNGVSGSFDAWVFSPYGTLSQSFLAGYSDQELDRITRLNTTLSYSDPKSLMTYRMGDFTTGGLSWTRPVYFGGIQAQRNFALRSDLVTVPLPAFKGTAAVPSTLEIYSQNVRTYSADVPAGPFQLTSLPAFAGAGQARVVLRDRFGRETIETLPFYSSNLLLQKGLLDFSVEAGVPRRNFGIEPADYDDRIMGVATARYGMTDWLTLESHFEVGKDLLNGGVGAAFPLGPWGAASVAVAGSTSNARSGALFNGSLEMSNGDWSVHARMLRAFDNYDDIASVTAEEVSRKPGELPVFGAGVPRALDQVTLSVPPPLDFSSLNFSYTRLENDRGEKSQIAGVSYSQTLKAATFYASVFVDLEDDRRFGFFAGVSIPLGDNISANTGIQNGPDGFDVVADISKSVQQEDGSLGWRARTSQGKVSNREASVNYRTSFARFEGDVQQYGADFRATAGMDGAVAITGGEVIATNRIEDAFAIVDVGMPGVDVQMQNRSIGKTNRSGRILVPNLKSYEPNTVSIDPKTLPVDADVPSTRKVVVPADRSGVVVRFGVSDAPQAALVTFKNKDGTQLRAGLSGKLQGAGDEFVIGYDGQTYIRGLGGWNAIDITLYDGSKCHAEFSYKPEPGKQVVIKDVKCM</sequence>
<reference evidence="2 3" key="1">
    <citation type="submission" date="2019-12" db="EMBL/GenBank/DDBJ databases">
        <title>Rhizobium genotypes associated with high levels of biological nitrogen fixation by grain legumes in a temperate-maritime cropping system.</title>
        <authorList>
            <person name="Maluk M."/>
            <person name="Francesc Ferrando Molina F."/>
            <person name="Lopez Del Egido L."/>
            <person name="Lafos M."/>
            <person name="Langarica-Fuentes A."/>
            <person name="Gebre Yohannes G."/>
            <person name="Young M.W."/>
            <person name="Martin P."/>
            <person name="Gantlett R."/>
            <person name="Kenicer G."/>
            <person name="Hawes C."/>
            <person name="Begg G.S."/>
            <person name="Quilliam R.S."/>
            <person name="Squire G.R."/>
            <person name="Poole P.S."/>
            <person name="Young P.W."/>
            <person name="Iannetta P.M."/>
            <person name="James E.K."/>
        </authorList>
    </citation>
    <scope>NUCLEOTIDE SEQUENCE [LARGE SCALE GENOMIC DNA]</scope>
    <source>
        <strain evidence="2 3">JHI985</strain>
    </source>
</reference>
<organism evidence="2 3">
    <name type="scientific">Rhizobium ruizarguesonis</name>
    <dbReference type="NCBI Taxonomy" id="2081791"/>
    <lineage>
        <taxon>Bacteria</taxon>
        <taxon>Pseudomonadati</taxon>
        <taxon>Pseudomonadota</taxon>
        <taxon>Alphaproteobacteria</taxon>
        <taxon>Hyphomicrobiales</taxon>
        <taxon>Rhizobiaceae</taxon>
        <taxon>Rhizobium/Agrobacterium group</taxon>
        <taxon>Rhizobium</taxon>
    </lineage>
</organism>
<evidence type="ECO:0000313" key="3">
    <source>
        <dbReference type="Proteomes" id="UP000661163"/>
    </source>
</evidence>
<dbReference type="GO" id="GO:0015473">
    <property type="term" value="F:fimbrial usher porin activity"/>
    <property type="evidence" value="ECO:0007669"/>
    <property type="project" value="InterPro"/>
</dbReference>
<proteinExistence type="predicted"/>
<dbReference type="Pfam" id="PF00577">
    <property type="entry name" value="Usher"/>
    <property type="match status" value="1"/>
</dbReference>
<dbReference type="InterPro" id="IPR000015">
    <property type="entry name" value="Fimb_usher"/>
</dbReference>
<evidence type="ECO:0000256" key="1">
    <source>
        <dbReference type="SAM" id="MobiDB-lite"/>
    </source>
</evidence>
<comment type="caution">
    <text evidence="2">The sequence shown here is derived from an EMBL/GenBank/DDBJ whole genome shotgun (WGS) entry which is preliminary data.</text>
</comment>
<protein>
    <submittedName>
        <fullName evidence="2">Fimbria/pilus outer membrane usher protein</fullName>
    </submittedName>
</protein>
<dbReference type="Gene3D" id="2.60.40.2610">
    <property type="entry name" value="Outer membrane usher protein FimD, plug domain"/>
    <property type="match status" value="1"/>
</dbReference>
<name>A0AAE5C5Y8_9HYPH</name>
<dbReference type="EMBL" id="WUFC01000040">
    <property type="protein sequence ID" value="NEI52422.1"/>
    <property type="molecule type" value="Genomic_DNA"/>
</dbReference>